<dbReference type="EMBL" id="JAPTMY010000033">
    <property type="protein sequence ID" value="MCZ0858898.1"/>
    <property type="molecule type" value="Genomic_DNA"/>
</dbReference>
<feature type="region of interest" description="Disordered" evidence="1">
    <location>
        <begin position="1"/>
        <end position="22"/>
    </location>
</feature>
<accession>A0ABT4IAX7</accession>
<dbReference type="Pfam" id="PF12730">
    <property type="entry name" value="ABC2_membrane_4"/>
    <property type="match status" value="1"/>
</dbReference>
<dbReference type="Proteomes" id="UP001072034">
    <property type="component" value="Unassembled WGS sequence"/>
</dbReference>
<organism evidence="3 4">
    <name type="scientific">Actinomyces israelii</name>
    <dbReference type="NCBI Taxonomy" id="1659"/>
    <lineage>
        <taxon>Bacteria</taxon>
        <taxon>Bacillati</taxon>
        <taxon>Actinomycetota</taxon>
        <taxon>Actinomycetes</taxon>
        <taxon>Actinomycetales</taxon>
        <taxon>Actinomycetaceae</taxon>
        <taxon>Actinomyces</taxon>
    </lineage>
</organism>
<feature type="transmembrane region" description="Helical" evidence="2">
    <location>
        <begin position="129"/>
        <end position="154"/>
    </location>
</feature>
<dbReference type="PANTHER" id="PTHR37305:SF1">
    <property type="entry name" value="MEMBRANE PROTEIN"/>
    <property type="match status" value="1"/>
</dbReference>
<feature type="transmembrane region" description="Helical" evidence="2">
    <location>
        <begin position="203"/>
        <end position="222"/>
    </location>
</feature>
<sequence length="292" mass="30751">MTTAAPPATSPAAALKGKGAARPLRTRIQGRQTFARAVGSEWIKIRSLRSTWITSAIAIVTSVLIGAGLTIGMGKTAEYADTARYSLIAGTTLGQIVVAVLAALVITGEYSSGQIRSSLAAVPHRGRLLWAKALVISFVAFLLGSLSTLLSWAISAPFLGEHAGSLTDAHYLGFFWGSGLAYAGIALMTLGLGFLLRSTAGSLTVVTVLLFVIEIPLGLMAMKWEWATKIIGLLPGRVAGAVTDPFQLTQTWGSQAGGATSFLEHSHAILVFAAWALIPMLIGWLVFSRRDT</sequence>
<gene>
    <name evidence="3" type="ORF">OHJ16_12695</name>
</gene>
<feature type="transmembrane region" description="Helical" evidence="2">
    <location>
        <begin position="52"/>
        <end position="73"/>
    </location>
</feature>
<evidence type="ECO:0000313" key="3">
    <source>
        <dbReference type="EMBL" id="MCZ0858898.1"/>
    </source>
</evidence>
<reference evidence="3" key="1">
    <citation type="submission" date="2022-10" db="EMBL/GenBank/DDBJ databases">
        <title>Genome sequence of Actinomyces israelii ATCC 10048.</title>
        <authorList>
            <person name="Watt R.M."/>
            <person name="Tong W.M."/>
        </authorList>
    </citation>
    <scope>NUCLEOTIDE SEQUENCE</scope>
    <source>
        <strain evidence="3">ATCC 10048</strain>
    </source>
</reference>
<comment type="caution">
    <text evidence="3">The sequence shown here is derived from an EMBL/GenBank/DDBJ whole genome shotgun (WGS) entry which is preliminary data.</text>
</comment>
<name>A0ABT4IAX7_9ACTO</name>
<evidence type="ECO:0000256" key="2">
    <source>
        <dbReference type="SAM" id="Phobius"/>
    </source>
</evidence>
<evidence type="ECO:0000256" key="1">
    <source>
        <dbReference type="SAM" id="MobiDB-lite"/>
    </source>
</evidence>
<feature type="transmembrane region" description="Helical" evidence="2">
    <location>
        <begin position="174"/>
        <end position="196"/>
    </location>
</feature>
<keyword evidence="4" id="KW-1185">Reference proteome</keyword>
<proteinExistence type="predicted"/>
<protein>
    <submittedName>
        <fullName evidence="3">ABC transporter permease</fullName>
    </submittedName>
</protein>
<keyword evidence="2" id="KW-0812">Transmembrane</keyword>
<keyword evidence="2" id="KW-0472">Membrane</keyword>
<evidence type="ECO:0000313" key="4">
    <source>
        <dbReference type="Proteomes" id="UP001072034"/>
    </source>
</evidence>
<dbReference type="RefSeq" id="WP_268918220.1">
    <property type="nucleotide sequence ID" value="NZ_JAPTMY010000033.1"/>
</dbReference>
<feature type="transmembrane region" description="Helical" evidence="2">
    <location>
        <begin position="268"/>
        <end position="287"/>
    </location>
</feature>
<dbReference type="PANTHER" id="PTHR37305">
    <property type="entry name" value="INTEGRAL MEMBRANE PROTEIN-RELATED"/>
    <property type="match status" value="1"/>
</dbReference>
<feature type="transmembrane region" description="Helical" evidence="2">
    <location>
        <begin position="85"/>
        <end position="108"/>
    </location>
</feature>
<keyword evidence="2" id="KW-1133">Transmembrane helix</keyword>
<feature type="compositionally biased region" description="Low complexity" evidence="1">
    <location>
        <begin position="1"/>
        <end position="14"/>
    </location>
</feature>